<dbReference type="CDD" id="cd11614">
    <property type="entry name" value="SAF_CpaB_FlgA_like"/>
    <property type="match status" value="1"/>
</dbReference>
<dbReference type="SMART" id="SM00858">
    <property type="entry name" value="SAF"/>
    <property type="match status" value="1"/>
</dbReference>
<reference evidence="3 4" key="1">
    <citation type="submission" date="2024-05" db="EMBL/GenBank/DDBJ databases">
        <title>Sinomonas sp. nov., isolated from a waste landfill.</title>
        <authorList>
            <person name="Zhao Y."/>
        </authorList>
    </citation>
    <scope>NUCLEOTIDE SEQUENCE [LARGE SCALE GENOMIC DNA]</scope>
    <source>
        <strain evidence="3 4">CCTCC AB2014300</strain>
    </source>
</reference>
<comment type="caution">
    <text evidence="3">The sequence shown here is derived from an EMBL/GenBank/DDBJ whole genome shotgun (WGS) entry which is preliminary data.</text>
</comment>
<protein>
    <submittedName>
        <fullName evidence="3">SAF domain-containing protein</fullName>
    </submittedName>
</protein>
<dbReference type="EMBL" id="JBDFRB010000012">
    <property type="protein sequence ID" value="MEN2745388.1"/>
    <property type="molecule type" value="Genomic_DNA"/>
</dbReference>
<dbReference type="Proteomes" id="UP001422074">
    <property type="component" value="Unassembled WGS sequence"/>
</dbReference>
<organism evidence="3 4">
    <name type="scientific">Sinomonas halotolerans</name>
    <dbReference type="NCBI Taxonomy" id="1644133"/>
    <lineage>
        <taxon>Bacteria</taxon>
        <taxon>Bacillati</taxon>
        <taxon>Actinomycetota</taxon>
        <taxon>Actinomycetes</taxon>
        <taxon>Micrococcales</taxon>
        <taxon>Micrococcaceae</taxon>
        <taxon>Sinomonas</taxon>
    </lineage>
</organism>
<proteinExistence type="predicted"/>
<evidence type="ECO:0000256" key="1">
    <source>
        <dbReference type="SAM" id="MobiDB-lite"/>
    </source>
</evidence>
<evidence type="ECO:0000259" key="2">
    <source>
        <dbReference type="SMART" id="SM00858"/>
    </source>
</evidence>
<dbReference type="Gene3D" id="3.90.1210.10">
    <property type="entry name" value="Antifreeze-like/N-acetylneuraminic acid synthase C-terminal domain"/>
    <property type="match status" value="1"/>
</dbReference>
<evidence type="ECO:0000313" key="4">
    <source>
        <dbReference type="Proteomes" id="UP001422074"/>
    </source>
</evidence>
<feature type="domain" description="SAF" evidence="2">
    <location>
        <begin position="59"/>
        <end position="121"/>
    </location>
</feature>
<dbReference type="RefSeq" id="WP_345885740.1">
    <property type="nucleotide sequence ID" value="NZ_JBDFRB010000012.1"/>
</dbReference>
<evidence type="ECO:0000313" key="3">
    <source>
        <dbReference type="EMBL" id="MEN2745388.1"/>
    </source>
</evidence>
<keyword evidence="4" id="KW-1185">Reference proteome</keyword>
<feature type="region of interest" description="Disordered" evidence="1">
    <location>
        <begin position="1"/>
        <end position="23"/>
    </location>
</feature>
<gene>
    <name evidence="3" type="ORF">ABCQ75_12705</name>
</gene>
<dbReference type="Pfam" id="PF08666">
    <property type="entry name" value="SAF"/>
    <property type="match status" value="1"/>
</dbReference>
<name>A0ABU9X1Q6_9MICC</name>
<sequence length="251" mass="24809">MDRFSRTRPARGTSPWPARPRSPLRRFLERRRRTLAAALACTAVGAAVYQLTPPSAAMVPVAVAARDLPAGAALGAGDVRLARLPADAVPDHASADTSALVGQRLSGAVRRGEALTDAAIVGAGLLTGAPPGTAAVPVRVADPASLELLTPGQLVDLVLTPDTGGPSGGGVALASGVPVLWTPQAGGAGTAGPWLGTPEAEGLLVVAASSDQALRLAGASARGKVFVMLVGAGARTVSPRTVSPSAAAAAP</sequence>
<dbReference type="InterPro" id="IPR013974">
    <property type="entry name" value="SAF"/>
</dbReference>
<accession>A0ABU9X1Q6</accession>